<dbReference type="InterPro" id="IPR020103">
    <property type="entry name" value="PsdUridine_synth_cat_dom_sf"/>
</dbReference>
<feature type="domain" description="Pseudouridine synthase RsuA/RluA-like" evidence="10">
    <location>
        <begin position="21"/>
        <end position="180"/>
    </location>
</feature>
<dbReference type="Pfam" id="PF00849">
    <property type="entry name" value="PseudoU_synth_2"/>
    <property type="match status" value="1"/>
</dbReference>
<dbReference type="InterPro" id="IPR006224">
    <property type="entry name" value="PsdUridine_synth_RluA-like_CS"/>
</dbReference>
<evidence type="ECO:0000256" key="7">
    <source>
        <dbReference type="ARBA" id="ARBA00041803"/>
    </source>
</evidence>
<evidence type="ECO:0000313" key="11">
    <source>
        <dbReference type="EMBL" id="CAH0526694.1"/>
    </source>
</evidence>
<evidence type="ECO:0000256" key="2">
    <source>
        <dbReference type="ARBA" id="ARBA00023235"/>
    </source>
</evidence>
<dbReference type="EMBL" id="CAKLCM010000002">
    <property type="protein sequence ID" value="CAH0526694.1"/>
    <property type="molecule type" value="Genomic_DNA"/>
</dbReference>
<dbReference type="CDD" id="cd02563">
    <property type="entry name" value="PseudoU_synth_TruC"/>
    <property type="match status" value="1"/>
</dbReference>
<evidence type="ECO:0000256" key="8">
    <source>
        <dbReference type="ARBA" id="ARBA00041975"/>
    </source>
</evidence>
<keyword evidence="1" id="KW-0819">tRNA processing</keyword>
<evidence type="ECO:0000256" key="1">
    <source>
        <dbReference type="ARBA" id="ARBA00022694"/>
    </source>
</evidence>
<evidence type="ECO:0000256" key="5">
    <source>
        <dbReference type="ARBA" id="ARBA00038943"/>
    </source>
</evidence>
<accession>A0ABN8DGJ4</accession>
<evidence type="ECO:0000259" key="10">
    <source>
        <dbReference type="Pfam" id="PF00849"/>
    </source>
</evidence>
<protein>
    <recommendedName>
        <fullName evidence="6">tRNA pseudouridine synthase C</fullName>
        <ecNumber evidence="5">5.4.99.26</ecNumber>
    </recommendedName>
    <alternativeName>
        <fullName evidence="8">tRNA pseudouridine(65) synthase</fullName>
    </alternativeName>
    <alternativeName>
        <fullName evidence="9">tRNA pseudouridylate synthase C</fullName>
    </alternativeName>
    <alternativeName>
        <fullName evidence="7">tRNA-uridine isomerase C</fullName>
    </alternativeName>
</protein>
<evidence type="ECO:0000313" key="12">
    <source>
        <dbReference type="Proteomes" id="UP000838160"/>
    </source>
</evidence>
<comment type="catalytic activity">
    <reaction evidence="3">
        <text>uridine(65) in tRNA = pseudouridine(65) in tRNA</text>
        <dbReference type="Rhea" id="RHEA:42536"/>
        <dbReference type="Rhea" id="RHEA-COMP:10103"/>
        <dbReference type="Rhea" id="RHEA-COMP:10104"/>
        <dbReference type="ChEBI" id="CHEBI:65314"/>
        <dbReference type="ChEBI" id="CHEBI:65315"/>
        <dbReference type="EC" id="5.4.99.26"/>
    </reaction>
</comment>
<evidence type="ECO:0000256" key="6">
    <source>
        <dbReference type="ARBA" id="ARBA00040675"/>
    </source>
</evidence>
<dbReference type="SUPFAM" id="SSF55120">
    <property type="entry name" value="Pseudouridine synthase"/>
    <property type="match status" value="1"/>
</dbReference>
<sequence length="274" mass="31438">MTDTPLIDVEPLEIIFQDEYFVAVNKPAGMLVHRSWLDRHETRFVMQTLRDQIGQHVFPLHRLDRPTSGVLLFALSSEIAATAAPMFAEHTIEKTYHAIVRGWVEEAAVLDYPLKVELDKIADKQAKQDKEAQSAVTAYRPIAKVEVPFSTGRFATSRYAMLEMKPTTGRKHQLRRHMHHLSHPIIGDTTHGDGKHNRLFRDHYDARRLLLHASSLRFTHPYKHTEVVLSASFDPVWMKLMQVFDWLDCIPKLPQDARLSEICLVCGQGNDSKI</sequence>
<reference evidence="11" key="1">
    <citation type="submission" date="2021-12" db="EMBL/GenBank/DDBJ databases">
        <authorList>
            <person name="Rodrigo-Torres L."/>
            <person name="Arahal R. D."/>
            <person name="Lucena T."/>
        </authorList>
    </citation>
    <scope>NUCLEOTIDE SEQUENCE</scope>
    <source>
        <strain evidence="11">CECT 8226</strain>
    </source>
</reference>
<evidence type="ECO:0000256" key="9">
    <source>
        <dbReference type="ARBA" id="ARBA00043049"/>
    </source>
</evidence>
<keyword evidence="2 11" id="KW-0413">Isomerase</keyword>
<dbReference type="Proteomes" id="UP000838160">
    <property type="component" value="Unassembled WGS sequence"/>
</dbReference>
<dbReference type="NCBIfam" id="NF008321">
    <property type="entry name" value="PRK11112.1"/>
    <property type="match status" value="1"/>
</dbReference>
<dbReference type="GO" id="GO:0160149">
    <property type="term" value="F:tRNA pseudouridine(65) synthase activity"/>
    <property type="evidence" value="ECO:0007669"/>
    <property type="project" value="UniProtKB-EC"/>
</dbReference>
<dbReference type="EC" id="5.4.99.26" evidence="5"/>
<evidence type="ECO:0000256" key="3">
    <source>
        <dbReference type="ARBA" id="ARBA00036607"/>
    </source>
</evidence>
<dbReference type="InterPro" id="IPR050188">
    <property type="entry name" value="RluA_PseudoU_synthase"/>
</dbReference>
<dbReference type="PANTHER" id="PTHR21600:SF56">
    <property type="entry name" value="TRNA PSEUDOURIDINE SYNTHASE C"/>
    <property type="match status" value="1"/>
</dbReference>
<evidence type="ECO:0000256" key="4">
    <source>
        <dbReference type="ARBA" id="ARBA00037670"/>
    </source>
</evidence>
<dbReference type="InterPro" id="IPR006145">
    <property type="entry name" value="PsdUridine_synth_RsuA/RluA"/>
</dbReference>
<comment type="caution">
    <text evidence="11">The sequence shown here is derived from an EMBL/GenBank/DDBJ whole genome shotgun (WGS) entry which is preliminary data.</text>
</comment>
<comment type="function">
    <text evidence="4">Responsible for synthesis of pseudouridine from uracil-65 in transfer RNAs.</text>
</comment>
<organism evidence="11 12">
    <name type="scientific">Vibrio hippocampi</name>
    <dbReference type="NCBI Taxonomy" id="654686"/>
    <lineage>
        <taxon>Bacteria</taxon>
        <taxon>Pseudomonadati</taxon>
        <taxon>Pseudomonadota</taxon>
        <taxon>Gammaproteobacteria</taxon>
        <taxon>Vibrionales</taxon>
        <taxon>Vibrionaceae</taxon>
        <taxon>Vibrio</taxon>
    </lineage>
</organism>
<dbReference type="PROSITE" id="PS01129">
    <property type="entry name" value="PSI_RLU"/>
    <property type="match status" value="1"/>
</dbReference>
<dbReference type="Gene3D" id="3.30.2350.10">
    <property type="entry name" value="Pseudouridine synthase"/>
    <property type="match status" value="1"/>
</dbReference>
<proteinExistence type="predicted"/>
<keyword evidence="12" id="KW-1185">Reference proteome</keyword>
<dbReference type="PANTHER" id="PTHR21600">
    <property type="entry name" value="MITOCHONDRIAL RNA PSEUDOURIDINE SYNTHASE"/>
    <property type="match status" value="1"/>
</dbReference>
<gene>
    <name evidence="11" type="primary">truC</name>
    <name evidence="11" type="ORF">VHP8226_02066</name>
</gene>
<name>A0ABN8DGJ4_9VIBR</name>